<evidence type="ECO:0000256" key="1">
    <source>
        <dbReference type="ARBA" id="ARBA00022722"/>
    </source>
</evidence>
<evidence type="ECO:0000313" key="4">
    <source>
        <dbReference type="EMBL" id="MTD92891.1"/>
    </source>
</evidence>
<dbReference type="SUPFAM" id="SSF47807">
    <property type="entry name" value="5' to 3' exonuclease, C-terminal subdomain"/>
    <property type="match status" value="1"/>
</dbReference>
<protein>
    <recommendedName>
        <fullName evidence="3">5'-3' exonuclease domain-containing protein</fullName>
    </recommendedName>
</protein>
<gene>
    <name evidence="4" type="ORF">GIW81_00925</name>
</gene>
<dbReference type="InterPro" id="IPR002421">
    <property type="entry name" value="5-3_exonuclease"/>
</dbReference>
<organism evidence="4 5">
    <name type="scientific">Hyphomicrobium album</name>
    <dbReference type="NCBI Taxonomy" id="2665159"/>
    <lineage>
        <taxon>Bacteria</taxon>
        <taxon>Pseudomonadati</taxon>
        <taxon>Pseudomonadota</taxon>
        <taxon>Alphaproteobacteria</taxon>
        <taxon>Hyphomicrobiales</taxon>
        <taxon>Hyphomicrobiaceae</taxon>
        <taxon>Hyphomicrobium</taxon>
    </lineage>
</organism>
<dbReference type="PANTHER" id="PTHR42646">
    <property type="entry name" value="FLAP ENDONUCLEASE XNI"/>
    <property type="match status" value="1"/>
</dbReference>
<dbReference type="RefSeq" id="WP_154737481.1">
    <property type="nucleotide sequence ID" value="NZ_WMBQ01000001.1"/>
</dbReference>
<feature type="domain" description="5'-3' exonuclease" evidence="3">
    <location>
        <begin position="1"/>
        <end position="238"/>
    </location>
</feature>
<dbReference type="InterPro" id="IPR029060">
    <property type="entry name" value="PIN-like_dom_sf"/>
</dbReference>
<accession>A0A6I3KJF1</accession>
<proteinExistence type="predicted"/>
<evidence type="ECO:0000256" key="2">
    <source>
        <dbReference type="ARBA" id="ARBA00022801"/>
    </source>
</evidence>
<dbReference type="GO" id="GO:0008409">
    <property type="term" value="F:5'-3' exonuclease activity"/>
    <property type="evidence" value="ECO:0007669"/>
    <property type="project" value="InterPro"/>
</dbReference>
<evidence type="ECO:0000259" key="3">
    <source>
        <dbReference type="SMART" id="SM00475"/>
    </source>
</evidence>
<dbReference type="InterPro" id="IPR038969">
    <property type="entry name" value="FEN"/>
</dbReference>
<dbReference type="EMBL" id="WMBQ01000001">
    <property type="protein sequence ID" value="MTD92891.1"/>
    <property type="molecule type" value="Genomic_DNA"/>
</dbReference>
<dbReference type="PANTHER" id="PTHR42646:SF2">
    <property type="entry name" value="5'-3' EXONUCLEASE FAMILY PROTEIN"/>
    <property type="match status" value="1"/>
</dbReference>
<dbReference type="Gene3D" id="1.10.150.20">
    <property type="entry name" value="5' to 3' exonuclease, C-terminal subdomain"/>
    <property type="match status" value="1"/>
</dbReference>
<sequence length="246" mass="27379">MTTLLIDGDILVYRWAYGAEKAIDWDDGIWTLHADANEACAMLDDNIAKLMKMLGAKNVVVALTGKRNFRKELWPGYKANRTKQRKPLCMPAVREHIAANYACLVCDGIEADDLLGIAGTKPGDRAERIIVTEDKDLLQIPGFHYRPSQPHGGVFAVTREEGEKLHLAQSIAGDPTDNYPGCPGYGIARARKMVEAAPKWETVRDAYLSAGLTERDALTQARLAKILTYDWFNHATRKPILWTPST</sequence>
<keyword evidence="2" id="KW-0378">Hydrolase</keyword>
<dbReference type="InterPro" id="IPR020046">
    <property type="entry name" value="5-3_exonucl_a-hlix_arch_N"/>
</dbReference>
<dbReference type="SUPFAM" id="SSF88723">
    <property type="entry name" value="PIN domain-like"/>
    <property type="match status" value="1"/>
</dbReference>
<dbReference type="GO" id="GO:0003677">
    <property type="term" value="F:DNA binding"/>
    <property type="evidence" value="ECO:0007669"/>
    <property type="project" value="InterPro"/>
</dbReference>
<keyword evidence="5" id="KW-1185">Reference proteome</keyword>
<dbReference type="InterPro" id="IPR036279">
    <property type="entry name" value="5-3_exonuclease_C_sf"/>
</dbReference>
<dbReference type="GO" id="GO:0017108">
    <property type="term" value="F:5'-flap endonuclease activity"/>
    <property type="evidence" value="ECO:0007669"/>
    <property type="project" value="InterPro"/>
</dbReference>
<dbReference type="Proteomes" id="UP000440694">
    <property type="component" value="Unassembled WGS sequence"/>
</dbReference>
<dbReference type="Pfam" id="PF02739">
    <property type="entry name" value="5_3_exonuc_N"/>
    <property type="match status" value="1"/>
</dbReference>
<name>A0A6I3KJF1_9HYPH</name>
<dbReference type="AlphaFoldDB" id="A0A6I3KJF1"/>
<evidence type="ECO:0000313" key="5">
    <source>
        <dbReference type="Proteomes" id="UP000440694"/>
    </source>
</evidence>
<comment type="caution">
    <text evidence="4">The sequence shown here is derived from an EMBL/GenBank/DDBJ whole genome shotgun (WGS) entry which is preliminary data.</text>
</comment>
<dbReference type="SMART" id="SM00475">
    <property type="entry name" value="53EXOc"/>
    <property type="match status" value="1"/>
</dbReference>
<reference evidence="4 5" key="1">
    <citation type="submission" date="2019-11" db="EMBL/GenBank/DDBJ databases">
        <title>Identification of a novel strain.</title>
        <authorList>
            <person name="Xu Q."/>
            <person name="Wang G."/>
        </authorList>
    </citation>
    <scope>NUCLEOTIDE SEQUENCE [LARGE SCALE GENOMIC DNA]</scope>
    <source>
        <strain evidence="5">xq</strain>
    </source>
</reference>
<keyword evidence="1" id="KW-0540">Nuclease</keyword>
<dbReference type="Gene3D" id="3.40.50.1010">
    <property type="entry name" value="5'-nuclease"/>
    <property type="match status" value="1"/>
</dbReference>
<dbReference type="GO" id="GO:0033567">
    <property type="term" value="P:DNA replication, Okazaki fragment processing"/>
    <property type="evidence" value="ECO:0007669"/>
    <property type="project" value="InterPro"/>
</dbReference>